<protein>
    <submittedName>
        <fullName evidence="1">Uncharacterized protein</fullName>
    </submittedName>
</protein>
<organism evidence="1 2">
    <name type="scientific">Trichonephila inaurata madagascariensis</name>
    <dbReference type="NCBI Taxonomy" id="2747483"/>
    <lineage>
        <taxon>Eukaryota</taxon>
        <taxon>Metazoa</taxon>
        <taxon>Ecdysozoa</taxon>
        <taxon>Arthropoda</taxon>
        <taxon>Chelicerata</taxon>
        <taxon>Arachnida</taxon>
        <taxon>Araneae</taxon>
        <taxon>Araneomorphae</taxon>
        <taxon>Entelegynae</taxon>
        <taxon>Araneoidea</taxon>
        <taxon>Nephilidae</taxon>
        <taxon>Trichonephila</taxon>
        <taxon>Trichonephila inaurata</taxon>
    </lineage>
</organism>
<sequence length="134" mass="14783">MSSRHPKKSPFVVDPSCWSSPLNGRPLAGKNFTTETPLVRRSRHNTSPLCHIDFGLHPGQCCPLFLTKKSIHLPYGRLTSHAAKQARKNSSNHCSQLLKLHVFLQAEGEGNKNKILGLSILNRGASPPLLLSTR</sequence>
<comment type="caution">
    <text evidence="1">The sequence shown here is derived from an EMBL/GenBank/DDBJ whole genome shotgun (WGS) entry which is preliminary data.</text>
</comment>
<name>A0A8X7CKW1_9ARAC</name>
<dbReference type="EMBL" id="BMAV01022137">
    <property type="protein sequence ID" value="GFY76774.1"/>
    <property type="molecule type" value="Genomic_DNA"/>
</dbReference>
<accession>A0A8X7CKW1</accession>
<evidence type="ECO:0000313" key="2">
    <source>
        <dbReference type="Proteomes" id="UP000886998"/>
    </source>
</evidence>
<evidence type="ECO:0000313" key="1">
    <source>
        <dbReference type="EMBL" id="GFY76774.1"/>
    </source>
</evidence>
<dbReference type="Proteomes" id="UP000886998">
    <property type="component" value="Unassembled WGS sequence"/>
</dbReference>
<gene>
    <name evidence="1" type="ORF">TNIN_346981</name>
</gene>
<dbReference type="AlphaFoldDB" id="A0A8X7CKW1"/>
<keyword evidence="2" id="KW-1185">Reference proteome</keyword>
<reference evidence="1" key="1">
    <citation type="submission" date="2020-08" db="EMBL/GenBank/DDBJ databases">
        <title>Multicomponent nature underlies the extraordinary mechanical properties of spider dragline silk.</title>
        <authorList>
            <person name="Kono N."/>
            <person name="Nakamura H."/>
            <person name="Mori M."/>
            <person name="Yoshida Y."/>
            <person name="Ohtoshi R."/>
            <person name="Malay A.D."/>
            <person name="Moran D.A.P."/>
            <person name="Tomita M."/>
            <person name="Numata K."/>
            <person name="Arakawa K."/>
        </authorList>
    </citation>
    <scope>NUCLEOTIDE SEQUENCE</scope>
</reference>
<proteinExistence type="predicted"/>